<dbReference type="NCBIfam" id="TIGR00229">
    <property type="entry name" value="sensory_box"/>
    <property type="match status" value="1"/>
</dbReference>
<dbReference type="Gene3D" id="1.10.287.130">
    <property type="match status" value="1"/>
</dbReference>
<dbReference type="PROSITE" id="PS50113">
    <property type="entry name" value="PAC"/>
    <property type="match status" value="1"/>
</dbReference>
<dbReference type="Gene3D" id="3.40.50.2300">
    <property type="match status" value="1"/>
</dbReference>
<dbReference type="RefSeq" id="WP_390324978.1">
    <property type="nucleotide sequence ID" value="NZ_JBHRTP010000002.1"/>
</dbReference>
<keyword evidence="3 6" id="KW-0597">Phosphoprotein</keyword>
<dbReference type="InterPro" id="IPR013655">
    <property type="entry name" value="PAS_fold_3"/>
</dbReference>
<evidence type="ECO:0000256" key="5">
    <source>
        <dbReference type="ARBA" id="ARBA00022777"/>
    </source>
</evidence>
<evidence type="ECO:0000259" key="10">
    <source>
        <dbReference type="PROSITE" id="PS50112"/>
    </source>
</evidence>
<dbReference type="PROSITE" id="PS50109">
    <property type="entry name" value="HIS_KIN"/>
    <property type="match status" value="1"/>
</dbReference>
<dbReference type="SUPFAM" id="SSF55785">
    <property type="entry name" value="PYP-like sensor domain (PAS domain)"/>
    <property type="match status" value="1"/>
</dbReference>
<evidence type="ECO:0000259" key="11">
    <source>
        <dbReference type="PROSITE" id="PS50113"/>
    </source>
</evidence>
<dbReference type="PANTHER" id="PTHR43047">
    <property type="entry name" value="TWO-COMPONENT HISTIDINE PROTEIN KINASE"/>
    <property type="match status" value="1"/>
</dbReference>
<dbReference type="InterPro" id="IPR000014">
    <property type="entry name" value="PAS"/>
</dbReference>
<name>A0ABV7EXT6_9BURK</name>
<keyword evidence="5 12" id="KW-0418">Kinase</keyword>
<feature type="domain" description="PAC" evidence="11">
    <location>
        <begin position="96"/>
        <end position="149"/>
    </location>
</feature>
<dbReference type="PROSITE" id="PS50112">
    <property type="entry name" value="PAS"/>
    <property type="match status" value="1"/>
</dbReference>
<dbReference type="Proteomes" id="UP001595530">
    <property type="component" value="Unassembled WGS sequence"/>
</dbReference>
<feature type="domain" description="Response regulatory" evidence="9">
    <location>
        <begin position="405"/>
        <end position="522"/>
    </location>
</feature>
<dbReference type="EMBL" id="JBHRTP010000002">
    <property type="protein sequence ID" value="MFC3106397.1"/>
    <property type="molecule type" value="Genomic_DNA"/>
</dbReference>
<dbReference type="InterPro" id="IPR004358">
    <property type="entry name" value="Sig_transdc_His_kin-like_C"/>
</dbReference>
<dbReference type="InterPro" id="IPR036890">
    <property type="entry name" value="HATPase_C_sf"/>
</dbReference>
<dbReference type="SMART" id="SM00091">
    <property type="entry name" value="PAS"/>
    <property type="match status" value="1"/>
</dbReference>
<dbReference type="InterPro" id="IPR005467">
    <property type="entry name" value="His_kinase_dom"/>
</dbReference>
<evidence type="ECO:0000256" key="6">
    <source>
        <dbReference type="PROSITE-ProRule" id="PRU00169"/>
    </source>
</evidence>
<dbReference type="Gene3D" id="3.30.450.20">
    <property type="entry name" value="PAS domain"/>
    <property type="match status" value="1"/>
</dbReference>
<dbReference type="InterPro" id="IPR003661">
    <property type="entry name" value="HisK_dim/P_dom"/>
</dbReference>
<dbReference type="CDD" id="cd00082">
    <property type="entry name" value="HisKA"/>
    <property type="match status" value="1"/>
</dbReference>
<feature type="region of interest" description="Disordered" evidence="7">
    <location>
        <begin position="1"/>
        <end position="20"/>
    </location>
</feature>
<dbReference type="Pfam" id="PF08447">
    <property type="entry name" value="PAS_3"/>
    <property type="match status" value="1"/>
</dbReference>
<sequence length="531" mass="58473">MRKQHTNPPGNSPSFDSEIDEGERRFRSLADAIPQLVWTASPDGTFEYCNQRWITYTGLTLEQSQRGDWRSLLIHPDDLQHWIDHRARGLERGEAFEGELRFKRASDDVYRWQLARGVPIKDANGHIVKWVGTSTDIEDQKQAQAAAESANRAKSDFLSGMSHELRSPLNAILGFAQLMASDSPPPTPSQQASIDQILRAGWHLLELINEVLDLAKIESGQVSLSQESVSLAEVMRECQEMIEPQAQQRGMRMSFPRFDLPCFVHGDRTRVKQILINLLSNAIKYNREQGSVEVTCSANTAERMRVNVRDGGPGLPPDKLAQLFQPFNRLGQEAGAEEGTGIGLVVAKRLVELMGGAIGAESTVGAGSVFWFELRSAAAPRVAAGGPEPAVLAKAQVQDGASPHTLLYVEDNPANLELVEQLIARHTEMRLLTAVNGKLGIALARTAQPEVIVMDINLPDISGTDALKILRDDPATAHIPVIALSANAMPRDIAKGMKAGFFRYVTKPIKLDEFMDALNLALEFAQVNQRQ</sequence>
<evidence type="ECO:0000259" key="8">
    <source>
        <dbReference type="PROSITE" id="PS50109"/>
    </source>
</evidence>
<dbReference type="PROSITE" id="PS50110">
    <property type="entry name" value="RESPONSE_REGULATORY"/>
    <property type="match status" value="1"/>
</dbReference>
<organism evidence="12 13">
    <name type="scientific">Undibacterium arcticum</name>
    <dbReference type="NCBI Taxonomy" id="1762892"/>
    <lineage>
        <taxon>Bacteria</taxon>
        <taxon>Pseudomonadati</taxon>
        <taxon>Pseudomonadota</taxon>
        <taxon>Betaproteobacteria</taxon>
        <taxon>Burkholderiales</taxon>
        <taxon>Oxalobacteraceae</taxon>
        <taxon>Undibacterium</taxon>
    </lineage>
</organism>
<comment type="catalytic activity">
    <reaction evidence="1">
        <text>ATP + protein L-histidine = ADP + protein N-phospho-L-histidine.</text>
        <dbReference type="EC" id="2.7.13.3"/>
    </reaction>
</comment>
<protein>
    <recommendedName>
        <fullName evidence="2">histidine kinase</fullName>
        <ecNumber evidence="2">2.7.13.3</ecNumber>
    </recommendedName>
</protein>
<dbReference type="CDD" id="cd16922">
    <property type="entry name" value="HATPase_EvgS-ArcB-TorS-like"/>
    <property type="match status" value="1"/>
</dbReference>
<keyword evidence="13" id="KW-1185">Reference proteome</keyword>
<dbReference type="InterPro" id="IPR003594">
    <property type="entry name" value="HATPase_dom"/>
</dbReference>
<dbReference type="Pfam" id="PF00512">
    <property type="entry name" value="HisKA"/>
    <property type="match status" value="1"/>
</dbReference>
<feature type="domain" description="Histidine kinase" evidence="8">
    <location>
        <begin position="160"/>
        <end position="378"/>
    </location>
</feature>
<evidence type="ECO:0000259" key="9">
    <source>
        <dbReference type="PROSITE" id="PS50110"/>
    </source>
</evidence>
<dbReference type="EC" id="2.7.13.3" evidence="2"/>
<accession>A0ABV7EXT6</accession>
<feature type="domain" description="PAS" evidence="10">
    <location>
        <begin position="22"/>
        <end position="93"/>
    </location>
</feature>
<evidence type="ECO:0000256" key="3">
    <source>
        <dbReference type="ARBA" id="ARBA00022553"/>
    </source>
</evidence>
<dbReference type="SMART" id="SM00388">
    <property type="entry name" value="HisKA"/>
    <property type="match status" value="1"/>
</dbReference>
<dbReference type="InterPro" id="IPR001610">
    <property type="entry name" value="PAC"/>
</dbReference>
<feature type="compositionally biased region" description="Polar residues" evidence="7">
    <location>
        <begin position="1"/>
        <end position="15"/>
    </location>
</feature>
<evidence type="ECO:0000313" key="12">
    <source>
        <dbReference type="EMBL" id="MFC3106397.1"/>
    </source>
</evidence>
<reference evidence="13" key="1">
    <citation type="journal article" date="2019" name="Int. J. Syst. Evol. Microbiol.">
        <title>The Global Catalogue of Microorganisms (GCM) 10K type strain sequencing project: providing services to taxonomists for standard genome sequencing and annotation.</title>
        <authorList>
            <consortium name="The Broad Institute Genomics Platform"/>
            <consortium name="The Broad Institute Genome Sequencing Center for Infectious Disease"/>
            <person name="Wu L."/>
            <person name="Ma J."/>
        </authorList>
    </citation>
    <scope>NUCLEOTIDE SEQUENCE [LARGE SCALE GENOMIC DNA]</scope>
    <source>
        <strain evidence="13">KCTC 42986</strain>
    </source>
</reference>
<evidence type="ECO:0000256" key="4">
    <source>
        <dbReference type="ARBA" id="ARBA00022679"/>
    </source>
</evidence>
<dbReference type="SUPFAM" id="SSF52172">
    <property type="entry name" value="CheY-like"/>
    <property type="match status" value="1"/>
</dbReference>
<keyword evidence="4" id="KW-0808">Transferase</keyword>
<proteinExistence type="predicted"/>
<dbReference type="PRINTS" id="PR00344">
    <property type="entry name" value="BCTRLSENSOR"/>
</dbReference>
<gene>
    <name evidence="12" type="ORF">ACFOFO_00195</name>
</gene>
<evidence type="ECO:0000313" key="13">
    <source>
        <dbReference type="Proteomes" id="UP001595530"/>
    </source>
</evidence>
<dbReference type="InterPro" id="IPR000700">
    <property type="entry name" value="PAS-assoc_C"/>
</dbReference>
<dbReference type="CDD" id="cd00130">
    <property type="entry name" value="PAS"/>
    <property type="match status" value="1"/>
</dbReference>
<dbReference type="SMART" id="SM00086">
    <property type="entry name" value="PAC"/>
    <property type="match status" value="1"/>
</dbReference>
<evidence type="ECO:0000256" key="1">
    <source>
        <dbReference type="ARBA" id="ARBA00000085"/>
    </source>
</evidence>
<dbReference type="SMART" id="SM00387">
    <property type="entry name" value="HATPase_c"/>
    <property type="match status" value="1"/>
</dbReference>
<evidence type="ECO:0000256" key="2">
    <source>
        <dbReference type="ARBA" id="ARBA00012438"/>
    </source>
</evidence>
<evidence type="ECO:0000256" key="7">
    <source>
        <dbReference type="SAM" id="MobiDB-lite"/>
    </source>
</evidence>
<dbReference type="InterPro" id="IPR001789">
    <property type="entry name" value="Sig_transdc_resp-reg_receiver"/>
</dbReference>
<dbReference type="Pfam" id="PF02518">
    <property type="entry name" value="HATPase_c"/>
    <property type="match status" value="1"/>
</dbReference>
<dbReference type="SUPFAM" id="SSF47384">
    <property type="entry name" value="Homodimeric domain of signal transducing histidine kinase"/>
    <property type="match status" value="1"/>
</dbReference>
<dbReference type="SUPFAM" id="SSF55874">
    <property type="entry name" value="ATPase domain of HSP90 chaperone/DNA topoisomerase II/histidine kinase"/>
    <property type="match status" value="1"/>
</dbReference>
<feature type="modified residue" description="4-aspartylphosphate" evidence="6">
    <location>
        <position position="455"/>
    </location>
</feature>
<dbReference type="Pfam" id="PF00072">
    <property type="entry name" value="Response_reg"/>
    <property type="match status" value="1"/>
</dbReference>
<dbReference type="PANTHER" id="PTHR43047:SF72">
    <property type="entry name" value="OSMOSENSING HISTIDINE PROTEIN KINASE SLN1"/>
    <property type="match status" value="1"/>
</dbReference>
<dbReference type="Gene3D" id="3.30.565.10">
    <property type="entry name" value="Histidine kinase-like ATPase, C-terminal domain"/>
    <property type="match status" value="1"/>
</dbReference>
<dbReference type="SMART" id="SM00448">
    <property type="entry name" value="REC"/>
    <property type="match status" value="1"/>
</dbReference>
<comment type="caution">
    <text evidence="12">The sequence shown here is derived from an EMBL/GenBank/DDBJ whole genome shotgun (WGS) entry which is preliminary data.</text>
</comment>
<dbReference type="InterPro" id="IPR035965">
    <property type="entry name" value="PAS-like_dom_sf"/>
</dbReference>
<dbReference type="InterPro" id="IPR011006">
    <property type="entry name" value="CheY-like_superfamily"/>
</dbReference>
<dbReference type="GO" id="GO:0016301">
    <property type="term" value="F:kinase activity"/>
    <property type="evidence" value="ECO:0007669"/>
    <property type="project" value="UniProtKB-KW"/>
</dbReference>
<dbReference type="InterPro" id="IPR036097">
    <property type="entry name" value="HisK_dim/P_sf"/>
</dbReference>